<dbReference type="InterPro" id="IPR031311">
    <property type="entry name" value="CHIT_BIND_RR_consensus"/>
</dbReference>
<dbReference type="PROSITE" id="PS51155">
    <property type="entry name" value="CHIT_BIND_RR_2"/>
    <property type="match status" value="1"/>
</dbReference>
<dbReference type="FunCoup" id="B7PTV0">
    <property type="interactions" value="74"/>
</dbReference>
<gene>
    <name evidence="3" type="ORF">IscW_ISCW007500</name>
</gene>
<keyword evidence="1 2" id="KW-0193">Cuticle</keyword>
<dbReference type="PaxDb" id="6945-B7PTV0"/>
<dbReference type="PRINTS" id="PR00947">
    <property type="entry name" value="CUTICLE"/>
</dbReference>
<dbReference type="EMBL" id="ABJB010964343">
    <property type="status" value="NOT_ANNOTATED_CDS"/>
    <property type="molecule type" value="Genomic_DNA"/>
</dbReference>
<evidence type="ECO:0000313" key="3">
    <source>
        <dbReference type="EMBL" id="EEC10022.1"/>
    </source>
</evidence>
<sequence length="153" mass="17320">MAIMIVADKSHGNYKFDYDVNDAHGNTQNRWETTDAHNVRKGGYSFTEPDGRFRQVQYEADGHGFRVLVRTNEPGTITHFPDHAAVIHEVPPVQGKQVSAAGDSSQARLFMHQSQSTACQWCIRFQLLNRMHLSQLLFSKYNSLTREAASMGH</sequence>
<dbReference type="EMBL" id="DS788519">
    <property type="protein sequence ID" value="EEC10022.1"/>
    <property type="molecule type" value="Genomic_DNA"/>
</dbReference>
<dbReference type="AlphaFoldDB" id="B7PTV0"/>
<dbReference type="Proteomes" id="UP000001555">
    <property type="component" value="Unassembled WGS sequence"/>
</dbReference>
<keyword evidence="5" id="KW-1185">Reference proteome</keyword>
<accession>B7PTV0</accession>
<dbReference type="PANTHER" id="PTHR10380">
    <property type="entry name" value="CUTICLE PROTEIN"/>
    <property type="match status" value="1"/>
</dbReference>
<reference evidence="4" key="2">
    <citation type="submission" date="2020-05" db="UniProtKB">
        <authorList>
            <consortium name="EnsemblMetazoa"/>
        </authorList>
    </citation>
    <scope>IDENTIFICATION</scope>
    <source>
        <strain evidence="4">wikel</strain>
    </source>
</reference>
<dbReference type="PROSITE" id="PS00233">
    <property type="entry name" value="CHIT_BIND_RR_1"/>
    <property type="match status" value="1"/>
</dbReference>
<protein>
    <submittedName>
        <fullName evidence="3 4">Cuticle protein, putative</fullName>
    </submittedName>
</protein>
<proteinExistence type="predicted"/>
<dbReference type="VEuPathDB" id="VectorBase:ISCI007500"/>
<organism>
    <name type="scientific">Ixodes scapularis</name>
    <name type="common">Black-legged tick</name>
    <name type="synonym">Deer tick</name>
    <dbReference type="NCBI Taxonomy" id="6945"/>
    <lineage>
        <taxon>Eukaryota</taxon>
        <taxon>Metazoa</taxon>
        <taxon>Ecdysozoa</taxon>
        <taxon>Arthropoda</taxon>
        <taxon>Chelicerata</taxon>
        <taxon>Arachnida</taxon>
        <taxon>Acari</taxon>
        <taxon>Parasitiformes</taxon>
        <taxon>Ixodida</taxon>
        <taxon>Ixodoidea</taxon>
        <taxon>Ixodidae</taxon>
        <taxon>Ixodinae</taxon>
        <taxon>Ixodes</taxon>
    </lineage>
</organism>
<evidence type="ECO:0000313" key="4">
    <source>
        <dbReference type="EnsemblMetazoa" id="ISCW007500-PA"/>
    </source>
</evidence>
<reference evidence="3 5" key="1">
    <citation type="submission" date="2008-03" db="EMBL/GenBank/DDBJ databases">
        <title>Annotation of Ixodes scapularis.</title>
        <authorList>
            <consortium name="Ixodes scapularis Genome Project Consortium"/>
            <person name="Caler E."/>
            <person name="Hannick L.I."/>
            <person name="Bidwell S."/>
            <person name="Joardar V."/>
            <person name="Thiagarajan M."/>
            <person name="Amedeo P."/>
            <person name="Galinsky K.J."/>
            <person name="Schobel S."/>
            <person name="Inman J."/>
            <person name="Hostetler J."/>
            <person name="Miller J."/>
            <person name="Hammond M."/>
            <person name="Megy K."/>
            <person name="Lawson D."/>
            <person name="Kodira C."/>
            <person name="Sutton G."/>
            <person name="Meyer J."/>
            <person name="Hill C.A."/>
            <person name="Birren B."/>
            <person name="Nene V."/>
            <person name="Collins F."/>
            <person name="Alarcon-Chaidez F."/>
            <person name="Wikel S."/>
            <person name="Strausberg R."/>
        </authorList>
    </citation>
    <scope>NUCLEOTIDE SEQUENCE [LARGE SCALE GENOMIC DNA]</scope>
    <source>
        <strain evidence="5">Wikel</strain>
        <strain evidence="3">Wikel colony</strain>
    </source>
</reference>
<evidence type="ECO:0000256" key="2">
    <source>
        <dbReference type="PROSITE-ProRule" id="PRU00497"/>
    </source>
</evidence>
<dbReference type="InParanoid" id="B7PTV0"/>
<dbReference type="GO" id="GO:0008010">
    <property type="term" value="F:structural constituent of chitin-based larval cuticle"/>
    <property type="evidence" value="ECO:0000318"/>
    <property type="project" value="GO_Central"/>
</dbReference>
<dbReference type="EMBL" id="ABJB010139188">
    <property type="status" value="NOT_ANNOTATED_CDS"/>
    <property type="molecule type" value="Genomic_DNA"/>
</dbReference>
<dbReference type="InterPro" id="IPR050468">
    <property type="entry name" value="Cuticle_Struct_Prot"/>
</dbReference>
<dbReference type="EMBL" id="ABJB010267421">
    <property type="status" value="NOT_ANNOTATED_CDS"/>
    <property type="molecule type" value="Genomic_DNA"/>
</dbReference>
<evidence type="ECO:0000256" key="1">
    <source>
        <dbReference type="ARBA" id="ARBA00022460"/>
    </source>
</evidence>
<dbReference type="HOGENOM" id="CLU_1715277_0_0_1"/>
<dbReference type="PANTHER" id="PTHR10380:SF173">
    <property type="entry name" value="CUTICULAR PROTEIN 47EF, ISOFORM C-RELATED"/>
    <property type="match status" value="1"/>
</dbReference>
<name>B7PTV0_IXOSC</name>
<dbReference type="GO" id="GO:0062129">
    <property type="term" value="C:chitin-based extracellular matrix"/>
    <property type="evidence" value="ECO:0000318"/>
    <property type="project" value="GO_Central"/>
</dbReference>
<dbReference type="EMBL" id="ABJB010278968">
    <property type="status" value="NOT_ANNOTATED_CDS"/>
    <property type="molecule type" value="Genomic_DNA"/>
</dbReference>
<dbReference type="EnsemblMetazoa" id="ISCW007500-RA">
    <property type="protein sequence ID" value="ISCW007500-PA"/>
    <property type="gene ID" value="ISCW007500"/>
</dbReference>
<evidence type="ECO:0000313" key="5">
    <source>
        <dbReference type="Proteomes" id="UP000001555"/>
    </source>
</evidence>
<dbReference type="VEuPathDB" id="VectorBase:ISCW007500"/>
<dbReference type="InterPro" id="IPR000618">
    <property type="entry name" value="Insect_cuticle"/>
</dbReference>
<dbReference type="Pfam" id="PF00379">
    <property type="entry name" value="Chitin_bind_4"/>
    <property type="match status" value="1"/>
</dbReference>